<keyword evidence="3" id="KW-0238">DNA-binding</keyword>
<evidence type="ECO:0000256" key="3">
    <source>
        <dbReference type="ARBA" id="ARBA00023125"/>
    </source>
</evidence>
<dbReference type="SUPFAM" id="SSF53850">
    <property type="entry name" value="Periplasmic binding protein-like II"/>
    <property type="match status" value="1"/>
</dbReference>
<gene>
    <name evidence="6" type="ORF">P4826_12480</name>
</gene>
<keyword evidence="4" id="KW-0804">Transcription</keyword>
<dbReference type="InterPro" id="IPR005119">
    <property type="entry name" value="LysR_subst-bd"/>
</dbReference>
<name>A0ABZ0J245_9BURK</name>
<evidence type="ECO:0000313" key="6">
    <source>
        <dbReference type="EMBL" id="WOO31222.1"/>
    </source>
</evidence>
<dbReference type="InterPro" id="IPR036388">
    <property type="entry name" value="WH-like_DNA-bd_sf"/>
</dbReference>
<dbReference type="Proteomes" id="UP001303211">
    <property type="component" value="Chromosome"/>
</dbReference>
<comment type="similarity">
    <text evidence="1">Belongs to the LysR transcriptional regulatory family.</text>
</comment>
<proteinExistence type="inferred from homology"/>
<evidence type="ECO:0000259" key="5">
    <source>
        <dbReference type="PROSITE" id="PS50931"/>
    </source>
</evidence>
<dbReference type="Pfam" id="PF03466">
    <property type="entry name" value="LysR_substrate"/>
    <property type="match status" value="1"/>
</dbReference>
<evidence type="ECO:0000256" key="4">
    <source>
        <dbReference type="ARBA" id="ARBA00023163"/>
    </source>
</evidence>
<dbReference type="Gene3D" id="3.40.190.10">
    <property type="entry name" value="Periplasmic binding protein-like II"/>
    <property type="match status" value="2"/>
</dbReference>
<reference evidence="6 7" key="1">
    <citation type="submission" date="2023-03" db="EMBL/GenBank/DDBJ databases">
        <title>Diaphorobacter basophil sp. nov., isolated from a sewage-treatment plant.</title>
        <authorList>
            <person name="Yang K."/>
        </authorList>
    </citation>
    <scope>NUCLEOTIDE SEQUENCE [LARGE SCALE GENOMIC DNA]</scope>
    <source>
        <strain evidence="6 7">Y-1</strain>
    </source>
</reference>
<protein>
    <submittedName>
        <fullName evidence="6">LysR family transcriptional regulator</fullName>
    </submittedName>
</protein>
<sequence length="296" mass="31792">MKLHQLRYFAVLAEELHFGRAAERLAITQPPLSSGIKALEEELGVRLFERSSKHVALTAAGQAYLAEVRVVLDRVASAAETARAVAAGLQGRLEIGFAGSMVYRDMPRIVRAFGARAPGIDVNLRELSSAEQLDALLHRQLHAGFINAAAVPPRLACRPLIPDHFVCCLPEAHPLARESAVALPALAQEGFVMFARDVAPANHDNVIALFERAGIHPRTRHAARQWLTVVSLVALGMGVALVPASLAQAGVQGVRFLPIVGLRHPAVGVLAWHEEADNPALRIFLDCAAPFLQSGA</sequence>
<dbReference type="RefSeq" id="WP_317700697.1">
    <property type="nucleotide sequence ID" value="NZ_CP136921.1"/>
</dbReference>
<dbReference type="EMBL" id="CP136921">
    <property type="protein sequence ID" value="WOO31222.1"/>
    <property type="molecule type" value="Genomic_DNA"/>
</dbReference>
<evidence type="ECO:0000256" key="1">
    <source>
        <dbReference type="ARBA" id="ARBA00009437"/>
    </source>
</evidence>
<accession>A0ABZ0J245</accession>
<dbReference type="Pfam" id="PF00126">
    <property type="entry name" value="HTH_1"/>
    <property type="match status" value="1"/>
</dbReference>
<organism evidence="6 7">
    <name type="scientific">Diaphorobacter limosus</name>
    <dbReference type="NCBI Taxonomy" id="3036128"/>
    <lineage>
        <taxon>Bacteria</taxon>
        <taxon>Pseudomonadati</taxon>
        <taxon>Pseudomonadota</taxon>
        <taxon>Betaproteobacteria</taxon>
        <taxon>Burkholderiales</taxon>
        <taxon>Comamonadaceae</taxon>
        <taxon>Diaphorobacter</taxon>
    </lineage>
</organism>
<keyword evidence="2" id="KW-0805">Transcription regulation</keyword>
<dbReference type="PRINTS" id="PR00039">
    <property type="entry name" value="HTHLYSR"/>
</dbReference>
<feature type="domain" description="HTH lysR-type" evidence="5">
    <location>
        <begin position="1"/>
        <end position="58"/>
    </location>
</feature>
<dbReference type="PANTHER" id="PTHR30346:SF0">
    <property type="entry name" value="HCA OPERON TRANSCRIPTIONAL ACTIVATOR HCAR"/>
    <property type="match status" value="1"/>
</dbReference>
<dbReference type="PROSITE" id="PS50931">
    <property type="entry name" value="HTH_LYSR"/>
    <property type="match status" value="1"/>
</dbReference>
<dbReference type="PANTHER" id="PTHR30346">
    <property type="entry name" value="TRANSCRIPTIONAL DUAL REGULATOR HCAR-RELATED"/>
    <property type="match status" value="1"/>
</dbReference>
<keyword evidence="7" id="KW-1185">Reference proteome</keyword>
<dbReference type="InterPro" id="IPR000847">
    <property type="entry name" value="LysR_HTH_N"/>
</dbReference>
<evidence type="ECO:0000313" key="7">
    <source>
        <dbReference type="Proteomes" id="UP001303211"/>
    </source>
</evidence>
<evidence type="ECO:0000256" key="2">
    <source>
        <dbReference type="ARBA" id="ARBA00023015"/>
    </source>
</evidence>
<dbReference type="InterPro" id="IPR036390">
    <property type="entry name" value="WH_DNA-bd_sf"/>
</dbReference>
<dbReference type="Gene3D" id="1.10.10.10">
    <property type="entry name" value="Winged helix-like DNA-binding domain superfamily/Winged helix DNA-binding domain"/>
    <property type="match status" value="1"/>
</dbReference>
<dbReference type="SUPFAM" id="SSF46785">
    <property type="entry name" value="Winged helix' DNA-binding domain"/>
    <property type="match status" value="1"/>
</dbReference>